<dbReference type="EMBL" id="MGDD01000003">
    <property type="protein sequence ID" value="OGL50420.1"/>
    <property type="molecule type" value="Genomic_DNA"/>
</dbReference>
<dbReference type="PANTHER" id="PTHR12697">
    <property type="entry name" value="PBS LYASE HEAT-LIKE PROTEIN"/>
    <property type="match status" value="1"/>
</dbReference>
<dbReference type="SMART" id="SM00567">
    <property type="entry name" value="EZ_HEAT"/>
    <property type="match status" value="3"/>
</dbReference>
<dbReference type="Gene3D" id="1.25.10.10">
    <property type="entry name" value="Leucine-rich Repeat Variant"/>
    <property type="match status" value="1"/>
</dbReference>
<dbReference type="PANTHER" id="PTHR12697:SF5">
    <property type="entry name" value="DEOXYHYPUSINE HYDROXYLASE"/>
    <property type="match status" value="1"/>
</dbReference>
<evidence type="ECO:0008006" key="3">
    <source>
        <dbReference type="Google" id="ProtNLM"/>
    </source>
</evidence>
<dbReference type="Proteomes" id="UP000179266">
    <property type="component" value="Unassembled WGS sequence"/>
</dbReference>
<dbReference type="InterPro" id="IPR011989">
    <property type="entry name" value="ARM-like"/>
</dbReference>
<name>A0A1F7S9H6_9BACT</name>
<comment type="caution">
    <text evidence="1">The sequence shown here is derived from an EMBL/GenBank/DDBJ whole genome shotgun (WGS) entry which is preliminary data.</text>
</comment>
<gene>
    <name evidence="1" type="ORF">A2161_13460</name>
</gene>
<organism evidence="1 2">
    <name type="scientific">Candidatus Schekmanbacteria bacterium RBG_13_48_7</name>
    <dbReference type="NCBI Taxonomy" id="1817878"/>
    <lineage>
        <taxon>Bacteria</taxon>
        <taxon>Candidatus Schekmaniibacteriota</taxon>
    </lineage>
</organism>
<evidence type="ECO:0000313" key="2">
    <source>
        <dbReference type="Proteomes" id="UP000179266"/>
    </source>
</evidence>
<dbReference type="AlphaFoldDB" id="A0A1F7S9H6"/>
<dbReference type="GO" id="GO:0016491">
    <property type="term" value="F:oxidoreductase activity"/>
    <property type="evidence" value="ECO:0007669"/>
    <property type="project" value="TreeGrafter"/>
</dbReference>
<accession>A0A1F7S9H6</accession>
<protein>
    <recommendedName>
        <fullName evidence="3">HEAT repeat domain-containing protein</fullName>
    </recommendedName>
</protein>
<reference evidence="1 2" key="1">
    <citation type="journal article" date="2016" name="Nat. Commun.">
        <title>Thousands of microbial genomes shed light on interconnected biogeochemical processes in an aquifer system.</title>
        <authorList>
            <person name="Anantharaman K."/>
            <person name="Brown C.T."/>
            <person name="Hug L.A."/>
            <person name="Sharon I."/>
            <person name="Castelle C.J."/>
            <person name="Probst A.J."/>
            <person name="Thomas B.C."/>
            <person name="Singh A."/>
            <person name="Wilkins M.J."/>
            <person name="Karaoz U."/>
            <person name="Brodie E.L."/>
            <person name="Williams K.H."/>
            <person name="Hubbard S.S."/>
            <person name="Banfield J.F."/>
        </authorList>
    </citation>
    <scope>NUCLEOTIDE SEQUENCE [LARGE SCALE GENOMIC DNA]</scope>
</reference>
<dbReference type="InterPro" id="IPR004155">
    <property type="entry name" value="PBS_lyase_HEAT"/>
</dbReference>
<dbReference type="Pfam" id="PF13646">
    <property type="entry name" value="HEAT_2"/>
    <property type="match status" value="1"/>
</dbReference>
<dbReference type="SUPFAM" id="SSF48371">
    <property type="entry name" value="ARM repeat"/>
    <property type="match status" value="1"/>
</dbReference>
<sequence length="204" mass="22970">MKQSALSAVILILLSIFFVSSDCFCGTKEEAEDAIRVMKKAIEEKNDPMRNRMYFKLRQIGSGAVAPLIENLNDPNEDFAGYCGFVLGWINDIKAVEPLIKKLNGSSNMKISCCKALGNMAWGTPEKIRTYVVQKALDPIIKLLNDPDVRVRRDAAYSLGLMGEERAIAFLQQAEKDDDDLVKWFATEAINRIKTTKELFLRDN</sequence>
<dbReference type="InterPro" id="IPR016024">
    <property type="entry name" value="ARM-type_fold"/>
</dbReference>
<evidence type="ECO:0000313" key="1">
    <source>
        <dbReference type="EMBL" id="OGL50420.1"/>
    </source>
</evidence>
<proteinExistence type="predicted"/>